<dbReference type="InterPro" id="IPR036910">
    <property type="entry name" value="HMG_box_dom_sf"/>
</dbReference>
<dbReference type="PANTHER" id="PTHR10073:SF54">
    <property type="entry name" value="PMS1 PROTEIN HOMOLOG 1"/>
    <property type="match status" value="1"/>
</dbReference>
<dbReference type="Pfam" id="PF01119">
    <property type="entry name" value="DNA_mis_repair"/>
    <property type="match status" value="1"/>
</dbReference>
<feature type="domain" description="HMG box" evidence="5">
    <location>
        <begin position="532"/>
        <end position="600"/>
    </location>
</feature>
<name>A0A4W2FGD6_BOBOX</name>
<dbReference type="Gene3D" id="1.10.30.10">
    <property type="entry name" value="High mobility group box domain"/>
    <property type="match status" value="1"/>
</dbReference>
<dbReference type="SUPFAM" id="SSF55874">
    <property type="entry name" value="ATPase domain of HSP90 chaperone/DNA topoisomerase II/histidine kinase"/>
    <property type="match status" value="1"/>
</dbReference>
<evidence type="ECO:0000256" key="4">
    <source>
        <dbReference type="SAM" id="MobiDB-lite"/>
    </source>
</evidence>
<dbReference type="GO" id="GO:0016887">
    <property type="term" value="F:ATP hydrolysis activity"/>
    <property type="evidence" value="ECO:0007669"/>
    <property type="project" value="InterPro"/>
</dbReference>
<dbReference type="GO" id="GO:0006298">
    <property type="term" value="P:mismatch repair"/>
    <property type="evidence" value="ECO:0007669"/>
    <property type="project" value="InterPro"/>
</dbReference>
<proteinExistence type="inferred from homology"/>
<dbReference type="InterPro" id="IPR002099">
    <property type="entry name" value="MutL/Mlh/PMS"/>
</dbReference>
<evidence type="ECO:0000256" key="1">
    <source>
        <dbReference type="ARBA" id="ARBA00006082"/>
    </source>
</evidence>
<dbReference type="SMART" id="SM00398">
    <property type="entry name" value="HMG"/>
    <property type="match status" value="1"/>
</dbReference>
<dbReference type="CDD" id="cd03485">
    <property type="entry name" value="MutL_Trans_hPMS_1_like"/>
    <property type="match status" value="1"/>
</dbReference>
<evidence type="ECO:0000313" key="6">
    <source>
        <dbReference type="Ensembl" id="ENSBIXP00005004053.1"/>
    </source>
</evidence>
<dbReference type="GO" id="GO:0032389">
    <property type="term" value="C:MutLalpha complex"/>
    <property type="evidence" value="ECO:0007669"/>
    <property type="project" value="TreeGrafter"/>
</dbReference>
<feature type="compositionally biased region" description="Basic and acidic residues" evidence="4">
    <location>
        <begin position="399"/>
        <end position="415"/>
    </location>
</feature>
<dbReference type="InterPro" id="IPR036890">
    <property type="entry name" value="HATPase_C_sf"/>
</dbReference>
<dbReference type="FunFam" id="1.10.30.10:FF:000026">
    <property type="entry name" value="PMS1 homolog 1, mismatch repair system component"/>
    <property type="match status" value="1"/>
</dbReference>
<dbReference type="Pfam" id="PF13589">
    <property type="entry name" value="HATPase_c_3"/>
    <property type="match status" value="1"/>
</dbReference>
<dbReference type="InterPro" id="IPR013507">
    <property type="entry name" value="DNA_mismatch_S5_2-like"/>
</dbReference>
<dbReference type="GO" id="GO:0030983">
    <property type="term" value="F:mismatched DNA binding"/>
    <property type="evidence" value="ECO:0007669"/>
    <property type="project" value="InterPro"/>
</dbReference>
<dbReference type="Pfam" id="PF00505">
    <property type="entry name" value="HMG_box"/>
    <property type="match status" value="1"/>
</dbReference>
<dbReference type="GeneTree" id="ENSGT00940000157085"/>
<evidence type="ECO:0000259" key="5">
    <source>
        <dbReference type="PROSITE" id="PS50118"/>
    </source>
</evidence>
<dbReference type="SUPFAM" id="SSF47095">
    <property type="entry name" value="HMG-box"/>
    <property type="match status" value="1"/>
</dbReference>
<feature type="coiled-coil region" evidence="3">
    <location>
        <begin position="582"/>
        <end position="609"/>
    </location>
</feature>
<reference evidence="6" key="2">
    <citation type="submission" date="2025-08" db="UniProtKB">
        <authorList>
            <consortium name="Ensembl"/>
        </authorList>
    </citation>
    <scope>IDENTIFICATION</scope>
</reference>
<organism evidence="6 7">
    <name type="scientific">Bos indicus x Bos taurus</name>
    <name type="common">Hybrid cattle</name>
    <dbReference type="NCBI Taxonomy" id="30522"/>
    <lineage>
        <taxon>Eukaryota</taxon>
        <taxon>Metazoa</taxon>
        <taxon>Chordata</taxon>
        <taxon>Craniata</taxon>
        <taxon>Vertebrata</taxon>
        <taxon>Euteleostomi</taxon>
        <taxon>Mammalia</taxon>
        <taxon>Eutheria</taxon>
        <taxon>Laurasiatheria</taxon>
        <taxon>Artiodactyla</taxon>
        <taxon>Ruminantia</taxon>
        <taxon>Pecora</taxon>
        <taxon>Bovidae</taxon>
        <taxon>Bovinae</taxon>
        <taxon>Bos</taxon>
    </lineage>
</organism>
<feature type="compositionally biased region" description="Polar residues" evidence="4">
    <location>
        <begin position="416"/>
        <end position="431"/>
    </location>
</feature>
<accession>A0A4W2FGD6</accession>
<keyword evidence="3" id="KW-0175">Coiled coil</keyword>
<dbReference type="SMART" id="SM01340">
    <property type="entry name" value="DNA_mis_repair"/>
    <property type="match status" value="1"/>
</dbReference>
<dbReference type="Ensembl" id="ENSBIXT00005009100.1">
    <property type="protein sequence ID" value="ENSBIXP00005004053.1"/>
    <property type="gene ID" value="ENSBIXG00005010163.1"/>
</dbReference>
<feature type="region of interest" description="Disordered" evidence="4">
    <location>
        <begin position="385"/>
        <end position="451"/>
    </location>
</feature>
<keyword evidence="2" id="KW-0539">Nucleus</keyword>
<feature type="DNA-binding region" description="HMG box" evidence="2">
    <location>
        <begin position="532"/>
        <end position="600"/>
    </location>
</feature>
<dbReference type="PROSITE" id="PS00058">
    <property type="entry name" value="DNA_MISMATCH_REPAIR_1"/>
    <property type="match status" value="1"/>
</dbReference>
<dbReference type="PROSITE" id="PS50118">
    <property type="entry name" value="HMG_BOX_2"/>
    <property type="match status" value="1"/>
</dbReference>
<dbReference type="FunFam" id="3.30.230.10:FF:000030">
    <property type="entry name" value="PMS1 homolog 1, mismatch repair system component"/>
    <property type="match status" value="1"/>
</dbReference>
<dbReference type="Proteomes" id="UP000429181">
    <property type="component" value="Chromosome 2"/>
</dbReference>
<protein>
    <submittedName>
        <fullName evidence="6">PMS1 homolog 1, mismatch repair system component</fullName>
    </submittedName>
</protein>
<sequence length="667" mass="74895">MKQLSAATVRLLSSSQVITSVVSVVKELIENSLDARATSIDVKLENYGFDKIEVRDNGEGIKAIDAPVMAVKYYTSKISSHEDLENLTTYGFRGEALGSICCIAEVSITTKTAADNFSTQYVLDGGGHIISQKPSHLGQGTTVTALRLFKNLPVRKQFYSTAKKCKDEIKKIQDLLISYGILKPDVRIVFIHNKIFLSGFLPKHDADHSCTSLSTPERSFIFINSRPVHQKDILKLIRHYYNLKCLKESTRLYPIFFLKIDVPTADVDVNLTPDKSQVLLQNKESVLIALENLMTTRYGSLPSTNSYESNKTDVSSADMVVSKTTETDVLLTKMETSGNNYPNVDTSAIPFQNDVRNDTSGENTNYCLNHQVHIGDHYDDYFNSENSSIDKNDGNAFKEIPENKSSCEDTQEKNSETWSVDSVGQAQSENGNKGHRDESGENEEAAVPEKSAEICVDDWSKGNILNSRGENIEPVKILVPQKSLVSNVNSNNNNTSPEQKNLCESSCDKNSNVVDNKSGQLTAYDLISNRVIKKPMSASALFVQDHRAQFLTENSKTSLEDATVQIEELWKTLSEEEKLKYEEKAAKDLERYNKQIKRAIEQESQVSLKDGKKRMKPTSVWNLAQKHKLKTSPSNQPKLDELFQAQIEKKKNQNIKIEFPFLKTPWK</sequence>
<dbReference type="SUPFAM" id="SSF54211">
    <property type="entry name" value="Ribosomal protein S5 domain 2-like"/>
    <property type="match status" value="1"/>
</dbReference>
<gene>
    <name evidence="6" type="primary">PMS1</name>
</gene>
<comment type="similarity">
    <text evidence="1">Belongs to the DNA mismatch repair MutL/HexB family.</text>
</comment>
<evidence type="ECO:0000256" key="2">
    <source>
        <dbReference type="PROSITE-ProRule" id="PRU00267"/>
    </source>
</evidence>
<dbReference type="InterPro" id="IPR009071">
    <property type="entry name" value="HMG_box_dom"/>
</dbReference>
<dbReference type="CDD" id="cd21985">
    <property type="entry name" value="HMG-box_PMS1"/>
    <property type="match status" value="1"/>
</dbReference>
<dbReference type="PANTHER" id="PTHR10073">
    <property type="entry name" value="DNA MISMATCH REPAIR PROTEIN MLH, PMS, MUTL"/>
    <property type="match status" value="1"/>
</dbReference>
<dbReference type="InterPro" id="IPR038973">
    <property type="entry name" value="MutL/Mlh/Pms-like"/>
</dbReference>
<dbReference type="GO" id="GO:0005524">
    <property type="term" value="F:ATP binding"/>
    <property type="evidence" value="ECO:0007669"/>
    <property type="project" value="InterPro"/>
</dbReference>
<dbReference type="CDD" id="cd16926">
    <property type="entry name" value="HATPase_MutL-MLH-PMS-like"/>
    <property type="match status" value="1"/>
</dbReference>
<dbReference type="GO" id="GO:0140664">
    <property type="term" value="F:ATP-dependent DNA damage sensor activity"/>
    <property type="evidence" value="ECO:0007669"/>
    <property type="project" value="InterPro"/>
</dbReference>
<dbReference type="InterPro" id="IPR014762">
    <property type="entry name" value="DNA_mismatch_repair_CS"/>
</dbReference>
<dbReference type="NCBIfam" id="TIGR00585">
    <property type="entry name" value="mutl"/>
    <property type="match status" value="1"/>
</dbReference>
<dbReference type="FunFam" id="3.30.565.10:FF:000017">
    <property type="entry name" value="PMS1 homolog 1, mismatch repair system component"/>
    <property type="match status" value="1"/>
</dbReference>
<keyword evidence="2" id="KW-0238">DNA-binding</keyword>
<dbReference type="InterPro" id="IPR020568">
    <property type="entry name" value="Ribosomal_Su5_D2-typ_SF"/>
</dbReference>
<evidence type="ECO:0000256" key="3">
    <source>
        <dbReference type="SAM" id="Coils"/>
    </source>
</evidence>
<dbReference type="Gene3D" id="3.30.565.10">
    <property type="entry name" value="Histidine kinase-like ATPase, C-terminal domain"/>
    <property type="match status" value="1"/>
</dbReference>
<reference evidence="6 7" key="1">
    <citation type="submission" date="2018-11" db="EMBL/GenBank/DDBJ databases">
        <title>Haplotype-resolved cattle genomes.</title>
        <authorList>
            <person name="Low W.Y."/>
            <person name="Tearle R."/>
            <person name="Bickhart D.M."/>
            <person name="Rosen B.D."/>
            <person name="Koren S."/>
            <person name="Rhie A."/>
            <person name="Hiendleder S."/>
            <person name="Phillippy A.M."/>
            <person name="Smith T.P.L."/>
            <person name="Williams J.L."/>
        </authorList>
    </citation>
    <scope>NUCLEOTIDE SEQUENCE [LARGE SCALE GENOMIC DNA]</scope>
</reference>
<evidence type="ECO:0000313" key="7">
    <source>
        <dbReference type="Proteomes" id="UP000429181"/>
    </source>
</evidence>
<dbReference type="AlphaFoldDB" id="A0A4W2FGD6"/>